<dbReference type="Proteomes" id="UP000325161">
    <property type="component" value="Chromosome"/>
</dbReference>
<evidence type="ECO:0000313" key="1">
    <source>
        <dbReference type="EMBL" id="QEI06448.1"/>
    </source>
</evidence>
<organism evidence="1 2">
    <name type="scientific">Pigmentiphaga aceris</name>
    <dbReference type="NCBI Taxonomy" id="1940612"/>
    <lineage>
        <taxon>Bacteria</taxon>
        <taxon>Pseudomonadati</taxon>
        <taxon>Pseudomonadota</taxon>
        <taxon>Betaproteobacteria</taxon>
        <taxon>Burkholderiales</taxon>
        <taxon>Alcaligenaceae</taxon>
        <taxon>Pigmentiphaga</taxon>
    </lineage>
</organism>
<evidence type="ECO:0000313" key="2">
    <source>
        <dbReference type="Proteomes" id="UP000325161"/>
    </source>
</evidence>
<gene>
    <name evidence="1" type="ORF">FXN63_11855</name>
</gene>
<dbReference type="EMBL" id="CP043046">
    <property type="protein sequence ID" value="QEI06448.1"/>
    <property type="molecule type" value="Genomic_DNA"/>
</dbReference>
<reference evidence="1 2" key="1">
    <citation type="submission" date="2019-08" db="EMBL/GenBank/DDBJ databases">
        <title>Amphibian skin-associated Pigmentiphaga: genome sequence and occurrence across geography and hosts.</title>
        <authorList>
            <person name="Bletz M.C."/>
            <person name="Bunk B."/>
            <person name="Sproeer C."/>
            <person name="Biwer P."/>
            <person name="Reiter S."/>
            <person name="Rabemananjara F.C.E."/>
            <person name="Schulz S."/>
            <person name="Overmann J."/>
            <person name="Vences M."/>
        </authorList>
    </citation>
    <scope>NUCLEOTIDE SEQUENCE [LARGE SCALE GENOMIC DNA]</scope>
    <source>
        <strain evidence="1 2">Mada1488</strain>
    </source>
</reference>
<dbReference type="OrthoDB" id="8392249at2"/>
<dbReference type="AlphaFoldDB" id="A0A5C0AVR4"/>
<dbReference type="KEGG" id="pacr:FXN63_11855"/>
<accession>A0A5C0AVR4</accession>
<sequence>MPDTLDATTLLTRFIDDEDAALAAGRQGKFWPANHYQISPLFTKADRLLEPTQRVRLYTHVMRIAGLVPAVSDKELPLLTEAYRVLLVQIDENSFGHLAGRLELLFCFGFDDQGYLPSGPTSSAAELKARLKLVNQLGKYTSLPGQRDKLKNLQAFSGEAVRVLEVLRHLRYRHTRRADHDEHDWSISLMFWGFVLIGLLSPSTRVALVQDLIGNVYALTHQDRRLAILHETVQAVLPLAEDDADFVAQAAKLAAIAKARRDATESVALVRNLNLPFGDDEDWRIHIVLQRDSNPDKRSYAPDLSLEIAPEPDYPWRLRVETEAGQYSEWAGHVTQNDLGITALGAGQLHAFPAWLTSMRDKHGLNFVLAEPGDIRCGRKRAAAKLIEKWLALPDA</sequence>
<proteinExistence type="predicted"/>
<name>A0A5C0AVR4_9BURK</name>
<dbReference type="RefSeq" id="WP_148815066.1">
    <property type="nucleotide sequence ID" value="NZ_CP043046.1"/>
</dbReference>
<protein>
    <submittedName>
        <fullName evidence="1">Uncharacterized protein</fullName>
    </submittedName>
</protein>
<keyword evidence="2" id="KW-1185">Reference proteome</keyword>